<dbReference type="Pfam" id="PF00665">
    <property type="entry name" value="rve"/>
    <property type="match status" value="1"/>
</dbReference>
<name>A0A6L2JXG1_TANCI</name>
<protein>
    <recommendedName>
        <fullName evidence="4">Integrase catalytic domain-containing protein</fullName>
    </recommendedName>
</protein>
<dbReference type="PANTHER" id="PTHR42648">
    <property type="entry name" value="TRANSPOSASE, PUTATIVE-RELATED"/>
    <property type="match status" value="1"/>
</dbReference>
<dbReference type="GO" id="GO:0003676">
    <property type="term" value="F:nucleic acid binding"/>
    <property type="evidence" value="ECO:0007669"/>
    <property type="project" value="InterPro"/>
</dbReference>
<dbReference type="EMBL" id="BKCJ010001286">
    <property type="protein sequence ID" value="GEU40314.1"/>
    <property type="molecule type" value="Genomic_DNA"/>
</dbReference>
<proteinExistence type="predicted"/>
<dbReference type="PANTHER" id="PTHR42648:SF32">
    <property type="entry name" value="RIBONUCLEASE H-LIKE DOMAIN, GAG-PRE-INTEGRASE DOMAIN PROTEIN-RELATED"/>
    <property type="match status" value="1"/>
</dbReference>
<feature type="domain" description="Integrase catalytic" evidence="4">
    <location>
        <begin position="44"/>
        <end position="210"/>
    </location>
</feature>
<dbReference type="GO" id="GO:0046872">
    <property type="term" value="F:metal ion binding"/>
    <property type="evidence" value="ECO:0007669"/>
    <property type="project" value="UniProtKB-KW"/>
</dbReference>
<evidence type="ECO:0000256" key="3">
    <source>
        <dbReference type="SAM" id="MobiDB-lite"/>
    </source>
</evidence>
<gene>
    <name evidence="5" type="ORF">Tci_012292</name>
</gene>
<dbReference type="Pfam" id="PF07727">
    <property type="entry name" value="RVT_2"/>
    <property type="match status" value="1"/>
</dbReference>
<feature type="compositionally biased region" description="Polar residues" evidence="3">
    <location>
        <begin position="330"/>
        <end position="349"/>
    </location>
</feature>
<keyword evidence="1" id="KW-0479">Metal-binding</keyword>
<organism evidence="5">
    <name type="scientific">Tanacetum cinerariifolium</name>
    <name type="common">Dalmatian daisy</name>
    <name type="synonym">Chrysanthemum cinerariifolium</name>
    <dbReference type="NCBI Taxonomy" id="118510"/>
    <lineage>
        <taxon>Eukaryota</taxon>
        <taxon>Viridiplantae</taxon>
        <taxon>Streptophyta</taxon>
        <taxon>Embryophyta</taxon>
        <taxon>Tracheophyta</taxon>
        <taxon>Spermatophyta</taxon>
        <taxon>Magnoliopsida</taxon>
        <taxon>eudicotyledons</taxon>
        <taxon>Gunneridae</taxon>
        <taxon>Pentapetalae</taxon>
        <taxon>asterids</taxon>
        <taxon>campanulids</taxon>
        <taxon>Asterales</taxon>
        <taxon>Asteraceae</taxon>
        <taxon>Asteroideae</taxon>
        <taxon>Anthemideae</taxon>
        <taxon>Anthemidinae</taxon>
        <taxon>Tanacetum</taxon>
    </lineage>
</organism>
<dbReference type="InterPro" id="IPR043502">
    <property type="entry name" value="DNA/RNA_pol_sf"/>
</dbReference>
<evidence type="ECO:0000313" key="5">
    <source>
        <dbReference type="EMBL" id="GEU40314.1"/>
    </source>
</evidence>
<dbReference type="SUPFAM" id="SSF56672">
    <property type="entry name" value="DNA/RNA polymerases"/>
    <property type="match status" value="1"/>
</dbReference>
<accession>A0A6L2JXG1</accession>
<dbReference type="SUPFAM" id="SSF53098">
    <property type="entry name" value="Ribonuclease H-like"/>
    <property type="match status" value="1"/>
</dbReference>
<reference evidence="5" key="1">
    <citation type="journal article" date="2019" name="Sci. Rep.">
        <title>Draft genome of Tanacetum cinerariifolium, the natural source of mosquito coil.</title>
        <authorList>
            <person name="Yamashiro T."/>
            <person name="Shiraishi A."/>
            <person name="Satake H."/>
            <person name="Nakayama K."/>
        </authorList>
    </citation>
    <scope>NUCLEOTIDE SEQUENCE</scope>
</reference>
<dbReference type="InterPro" id="IPR039537">
    <property type="entry name" value="Retrotran_Ty1/copia-like"/>
</dbReference>
<dbReference type="PROSITE" id="PS50994">
    <property type="entry name" value="INTEGRASE"/>
    <property type="match status" value="1"/>
</dbReference>
<dbReference type="InterPro" id="IPR057670">
    <property type="entry name" value="SH3_retrovirus"/>
</dbReference>
<sequence length="1569" mass="181091">MNKLFRNNLVRGLPFKCFENDHTFVAFLKGKQHKASCKTKLVNSVSKPFHTLHMDLFGPTSVSSLNHKWYCLVVTDDFSRFTWTFFLRTKDETSSIIRNFITKIENLKDLKVKIIRCDNRGEFKNKEMNEFCTKKGIRKEFSNARTPQQNEVAEKRNRTLIEATRTMLVDAKLPVTFWAEAVNTACYVQNRVLVNKYQNKTPYELFNSRTLAIGFLRPFGCHVMILNTLDHLGKFDAKWDEGYFVRYSMSSKAFRVFNKRTKKVEENLHVDFLENKLIEEGAGPNWLFDINTLTNSMNYVPVVVARTSSTNISSTKDVASQAMKKDDDGCNTNDPESSGIFNPTATSKVPSAEQEKPAASLTVKTGILTVSSHVPTVCLDISSDSSSDARIISKGDFSQKDTPSLGNALTLSNRIEDTFREEADLSNMETSIPVNPTSIFRIHKDHPKSQIIGPVYTSVQSPRRWKNKEEPKKNFDALKDPKVRPIGTKWVLKNKKDKRGIMIRNKPRLVAQRYIQEEGIDYEEVFAPVARIEAIRLFLAYASFMGFTVYQMDVKSAFLYGTIDEEFYVMQPPGFQDPKFSDRVYKVEKAMYGLHQDPRAWYGTLSKYMLDNGFQMGTIDQILFIRKHKGEFLLVQVYVDDIIFRSSNPQLCREFEALMHEKFQISAMGELTFFLGLQVLQKKDGIFLSQDKYVGDILKKFGYSDVRLANTPMDKENPWGKDGPGKDVELHLHQVIPKECHLHDVKRIFRYLKGHLKLGLWYPKYSPFDLVAYSDSDYGGATQDRKSTTGGCQFLVRRLISWQCKQQTIVATSTTEAEYVAAASGCRQVLWIQNQMLDYGNNFMNTKIYIDNNSAIYENVADLLTKPFDAGRFQYLVLAFCDYHNMIAILEKTKHNIDFHQIVDFFEASHIKVETMNQETKILATVDGKPRTISESSLRRHLKLNDEEGISSLPDTKLFENLSLLMSIICSEDFVPRFLRTTTFLLLHHVSLFMLFMLCTVLYLFTERHAQPYFFSCFDTAVTLVEEQMFPWKDEDVHKELGDSLVRVATNASSLEWCQETIGDTTAQTGFESVSTHSNDSFLIRARVESSSDEEGLGEDASKQERRIDAIDADEDITLVNDVDNKMFDVDDLGEEVFIEGKNENVVEEVVNVAQVSTAATTVTITTEEITLAQALEALKTSEPKVKGIVFQEPVKSITTTTIISSQQSQDKGKGIMIEEPVKPKKNIKSGLMKKLLKKKRRKHFAAKRAKEKRNKPPTEAQQRKIICTYLRNMEGYKLKYLKLKEFDSIQEMFDKAFKMENTFENFRTELVKGKEKRAGENLEQGITKKQKVDDDKEKAELKQYMETIPNEEEVAIDAISLAVKSPRIVDWKIHKEGKKSYYQIVRADEKSQMYMIFSQMLKSFDMEDLEDLYKLVKSRYGSTRPVDNIDYLLWSDTKTMFEPHVEDETFPGIEFKELYTSSFDPPGVIYEDLNKLKRVMRADELYKFSDETLKTIRDEIHHRVLNFHLGYNKEMSRRKWSATDKRRSELMVKLINKQMRERRIIKNLERLVGARELEMDYRLMTRTK</sequence>
<evidence type="ECO:0000259" key="4">
    <source>
        <dbReference type="PROSITE" id="PS50994"/>
    </source>
</evidence>
<keyword evidence="2" id="KW-0378">Hydrolase</keyword>
<dbReference type="GO" id="GO:0015074">
    <property type="term" value="P:DNA integration"/>
    <property type="evidence" value="ECO:0007669"/>
    <property type="project" value="InterPro"/>
</dbReference>
<dbReference type="InterPro" id="IPR012337">
    <property type="entry name" value="RNaseH-like_sf"/>
</dbReference>
<evidence type="ECO:0000256" key="1">
    <source>
        <dbReference type="ARBA" id="ARBA00022723"/>
    </source>
</evidence>
<dbReference type="GO" id="GO:0016787">
    <property type="term" value="F:hydrolase activity"/>
    <property type="evidence" value="ECO:0007669"/>
    <property type="project" value="UniProtKB-KW"/>
</dbReference>
<dbReference type="InterPro" id="IPR013103">
    <property type="entry name" value="RVT_2"/>
</dbReference>
<dbReference type="Pfam" id="PF25597">
    <property type="entry name" value="SH3_retrovirus"/>
    <property type="match status" value="1"/>
</dbReference>
<comment type="caution">
    <text evidence="5">The sequence shown here is derived from an EMBL/GenBank/DDBJ whole genome shotgun (WGS) entry which is preliminary data.</text>
</comment>
<dbReference type="InterPro" id="IPR036397">
    <property type="entry name" value="RNaseH_sf"/>
</dbReference>
<evidence type="ECO:0000256" key="2">
    <source>
        <dbReference type="ARBA" id="ARBA00022801"/>
    </source>
</evidence>
<dbReference type="InterPro" id="IPR001584">
    <property type="entry name" value="Integrase_cat-core"/>
</dbReference>
<feature type="region of interest" description="Disordered" evidence="3">
    <location>
        <begin position="316"/>
        <end position="354"/>
    </location>
</feature>
<dbReference type="CDD" id="cd09272">
    <property type="entry name" value="RNase_HI_RT_Ty1"/>
    <property type="match status" value="1"/>
</dbReference>
<dbReference type="Gene3D" id="3.30.420.10">
    <property type="entry name" value="Ribonuclease H-like superfamily/Ribonuclease H"/>
    <property type="match status" value="1"/>
</dbReference>